<protein>
    <submittedName>
        <fullName evidence="1">Uncharacterized protein</fullName>
    </submittedName>
</protein>
<comment type="caution">
    <text evidence="1">The sequence shown here is derived from an EMBL/GenBank/DDBJ whole genome shotgun (WGS) entry which is preliminary data.</text>
</comment>
<accession>A0A1R3G971</accession>
<proteinExistence type="predicted"/>
<evidence type="ECO:0000313" key="2">
    <source>
        <dbReference type="Proteomes" id="UP000188268"/>
    </source>
</evidence>
<dbReference type="EMBL" id="AWWV01014901">
    <property type="protein sequence ID" value="OMO54648.1"/>
    <property type="molecule type" value="Genomic_DNA"/>
</dbReference>
<keyword evidence="2" id="KW-1185">Reference proteome</keyword>
<dbReference type="AlphaFoldDB" id="A0A1R3G971"/>
<name>A0A1R3G971_COCAP</name>
<reference evidence="1 2" key="1">
    <citation type="submission" date="2013-09" db="EMBL/GenBank/DDBJ databases">
        <title>Corchorus capsularis genome sequencing.</title>
        <authorList>
            <person name="Alam M."/>
            <person name="Haque M.S."/>
            <person name="Islam M.S."/>
            <person name="Emdad E.M."/>
            <person name="Islam M.M."/>
            <person name="Ahmed B."/>
            <person name="Halim A."/>
            <person name="Hossen Q.M.M."/>
            <person name="Hossain M.Z."/>
            <person name="Ahmed R."/>
            <person name="Khan M.M."/>
            <person name="Islam R."/>
            <person name="Rashid M.M."/>
            <person name="Khan S.A."/>
            <person name="Rahman M.S."/>
            <person name="Alam M."/>
        </authorList>
    </citation>
    <scope>NUCLEOTIDE SEQUENCE [LARGE SCALE GENOMIC DNA]</scope>
    <source>
        <strain evidence="2">cv. CVL-1</strain>
        <tissue evidence="1">Whole seedling</tissue>
    </source>
</reference>
<sequence>MASPNYGLPKAALKAFSVDEMDSCCEKPLPRAKDSSNMG</sequence>
<evidence type="ECO:0000313" key="1">
    <source>
        <dbReference type="EMBL" id="OMO54648.1"/>
    </source>
</evidence>
<gene>
    <name evidence="1" type="ORF">CCACVL1_27694</name>
</gene>
<organism evidence="1 2">
    <name type="scientific">Corchorus capsularis</name>
    <name type="common">Jute</name>
    <dbReference type="NCBI Taxonomy" id="210143"/>
    <lineage>
        <taxon>Eukaryota</taxon>
        <taxon>Viridiplantae</taxon>
        <taxon>Streptophyta</taxon>
        <taxon>Embryophyta</taxon>
        <taxon>Tracheophyta</taxon>
        <taxon>Spermatophyta</taxon>
        <taxon>Magnoliopsida</taxon>
        <taxon>eudicotyledons</taxon>
        <taxon>Gunneridae</taxon>
        <taxon>Pentapetalae</taxon>
        <taxon>rosids</taxon>
        <taxon>malvids</taxon>
        <taxon>Malvales</taxon>
        <taxon>Malvaceae</taxon>
        <taxon>Grewioideae</taxon>
        <taxon>Apeibeae</taxon>
        <taxon>Corchorus</taxon>
    </lineage>
</organism>
<dbReference type="Proteomes" id="UP000188268">
    <property type="component" value="Unassembled WGS sequence"/>
</dbReference>
<dbReference type="Gramene" id="OMO54648">
    <property type="protein sequence ID" value="OMO54648"/>
    <property type="gene ID" value="CCACVL1_27694"/>
</dbReference>